<gene>
    <name evidence="1" type="ORF">FHX61_000428</name>
</gene>
<dbReference type="Proteomes" id="UP000578036">
    <property type="component" value="Unassembled WGS sequence"/>
</dbReference>
<organism evidence="1 2">
    <name type="scientific">Cupriavidus alkaliphilus</name>
    <dbReference type="NCBI Taxonomy" id="942866"/>
    <lineage>
        <taxon>Bacteria</taxon>
        <taxon>Pseudomonadati</taxon>
        <taxon>Pseudomonadota</taxon>
        <taxon>Betaproteobacteria</taxon>
        <taxon>Burkholderiales</taxon>
        <taxon>Burkholderiaceae</taxon>
        <taxon>Cupriavidus</taxon>
    </lineage>
</organism>
<dbReference type="RefSeq" id="WP_183298470.1">
    <property type="nucleotide sequence ID" value="NZ_JACHWF010000001.1"/>
</dbReference>
<proteinExistence type="predicted"/>
<reference evidence="1 2" key="1">
    <citation type="submission" date="2020-08" db="EMBL/GenBank/DDBJ databases">
        <title>Genomic Encyclopedia of Type Strains, Phase IV (KMG-V): Genome sequencing to study the core and pangenomes of soil and plant-associated prokaryotes.</title>
        <authorList>
            <person name="Whitman W."/>
        </authorList>
    </citation>
    <scope>NUCLEOTIDE SEQUENCE [LARGE SCALE GENOMIC DNA]</scope>
    <source>
        <strain evidence="1 2">SLV-2362</strain>
    </source>
</reference>
<dbReference type="AlphaFoldDB" id="A0A7W4V674"/>
<evidence type="ECO:0000313" key="2">
    <source>
        <dbReference type="Proteomes" id="UP000578036"/>
    </source>
</evidence>
<name>A0A7W4V674_9BURK</name>
<evidence type="ECO:0000313" key="1">
    <source>
        <dbReference type="EMBL" id="MBB3005812.1"/>
    </source>
</evidence>
<sequence length="102" mass="11238">MAALKELNSQLFASLRTRIATMQNNEPASRIQAVPHSDKSRAFTLFSIQLDQFGVIWLNGFLGAKKDEGHAVSVPWAMRDYQFEAAVLTGGPIKVTFEQVGA</sequence>
<keyword evidence="2" id="KW-1185">Reference proteome</keyword>
<accession>A0A7W4V674</accession>
<comment type="caution">
    <text evidence="1">The sequence shown here is derived from an EMBL/GenBank/DDBJ whole genome shotgun (WGS) entry which is preliminary data.</text>
</comment>
<protein>
    <submittedName>
        <fullName evidence="1">Uncharacterized protein</fullName>
    </submittedName>
</protein>
<dbReference type="EMBL" id="JACHWF010000001">
    <property type="protein sequence ID" value="MBB3005812.1"/>
    <property type="molecule type" value="Genomic_DNA"/>
</dbReference>